<dbReference type="EMBL" id="NJPO01000049">
    <property type="protein sequence ID" value="PLK58999.1"/>
    <property type="molecule type" value="Genomic_DNA"/>
</dbReference>
<dbReference type="InterPro" id="IPR036654">
    <property type="entry name" value="DNA_pol_III_psi_sf"/>
</dbReference>
<sequence>MTIRRDWQLKQLGIMQWTLWRPQLLQGEVTVMLRTNTNTRLLLVAEQLPPPDHPLITDVVRTMALMPEQLLQVTPAQVMMLPKHSRFHCWWLGLTAIRNLDGISLLTPSLSVLQNDATAKRDLWRQLMHYKNEVITVTSK</sequence>
<keyword evidence="1" id="KW-0239">DNA-directed DNA polymerase</keyword>
<dbReference type="Gene3D" id="3.40.50.10220">
    <property type="entry name" value="DNA polymerase III, psi subunit"/>
    <property type="match status" value="1"/>
</dbReference>
<evidence type="ECO:0000256" key="1">
    <source>
        <dbReference type="PIRNR" id="PIRNR029225"/>
    </source>
</evidence>
<dbReference type="GO" id="GO:0008408">
    <property type="term" value="F:3'-5' exonuclease activity"/>
    <property type="evidence" value="ECO:0007669"/>
    <property type="project" value="InterPro"/>
</dbReference>
<reference evidence="2 3" key="1">
    <citation type="submission" date="2017-06" db="EMBL/GenBank/DDBJ databases">
        <title>Metabolic interaction between xylem feeders and their symbionts.</title>
        <authorList>
            <person name="Chouaia B."/>
        </authorList>
    </citation>
    <scope>NUCLEOTIDE SEQUENCE [LARGE SCALE GENOMIC DNA]</scope>
    <source>
        <strain evidence="2 3">Gra</strain>
    </source>
</reference>
<evidence type="ECO:0000313" key="2">
    <source>
        <dbReference type="EMBL" id="PLK58999.1"/>
    </source>
</evidence>
<organism evidence="2 3">
    <name type="scientific">Candidatus Palibaumannia cicadellinicola</name>
    <dbReference type="NCBI Taxonomy" id="186490"/>
    <lineage>
        <taxon>Bacteria</taxon>
        <taxon>Pseudomonadati</taxon>
        <taxon>Pseudomonadota</taxon>
        <taxon>Gammaproteobacteria</taxon>
        <taxon>Candidatus Palibaumannia</taxon>
    </lineage>
</organism>
<keyword evidence="1" id="KW-0548">Nucleotidyltransferase</keyword>
<protein>
    <recommendedName>
        <fullName evidence="1">DNA polymerase III subunit psi</fullName>
    </recommendedName>
</protein>
<keyword evidence="1" id="KW-0808">Transferase</keyword>
<comment type="caution">
    <text evidence="2">The sequence shown here is derived from an EMBL/GenBank/DDBJ whole genome shotgun (WGS) entry which is preliminary data.</text>
</comment>
<dbReference type="SUPFAM" id="SSF102220">
    <property type="entry name" value="DNA polymerase III psi subunit"/>
    <property type="match status" value="1"/>
</dbReference>
<dbReference type="RefSeq" id="WP_101626770.1">
    <property type="nucleotide sequence ID" value="NZ_NJPO01000049.1"/>
</dbReference>
<name>A0A2N4XX79_9GAMM</name>
<dbReference type="Proteomes" id="UP000234253">
    <property type="component" value="Unassembled WGS sequence"/>
</dbReference>
<dbReference type="PIRSF" id="PIRSF029225">
    <property type="entry name" value="DNA_pol_III_psi"/>
    <property type="match status" value="1"/>
</dbReference>
<comment type="function">
    <text evidence="1">Part of the beta sliding clamp loading complex, which hydrolyzes ATP to load the beta clamp onto primed DNA to form the DNA replication pre-initiation complex. DNA polymerase III is a complex, multichain enzyme responsible for most of the replicative synthesis in bacteria. This DNA polymerase also exhibits 3' to 5' exonuclease activity.</text>
</comment>
<dbReference type="AlphaFoldDB" id="A0A2N4XX79"/>
<dbReference type="InterPro" id="IPR004615">
    <property type="entry name" value="DNA_pol_III_psi"/>
</dbReference>
<proteinExistence type="predicted"/>
<dbReference type="GO" id="GO:0003887">
    <property type="term" value="F:DNA-directed DNA polymerase activity"/>
    <property type="evidence" value="ECO:0007669"/>
    <property type="project" value="UniProtKB-KW"/>
</dbReference>
<dbReference type="Pfam" id="PF03603">
    <property type="entry name" value="DNA_III_psi"/>
    <property type="match status" value="1"/>
</dbReference>
<dbReference type="GO" id="GO:0006260">
    <property type="term" value="P:DNA replication"/>
    <property type="evidence" value="ECO:0007669"/>
    <property type="project" value="UniProtKB-KW"/>
</dbReference>
<accession>A0A2N4XX79</accession>
<gene>
    <name evidence="2" type="ORF">CEX73_01095</name>
</gene>
<dbReference type="OrthoDB" id="5682636at2"/>
<keyword evidence="1" id="KW-0235">DNA replication</keyword>
<evidence type="ECO:0000313" key="3">
    <source>
        <dbReference type="Proteomes" id="UP000234253"/>
    </source>
</evidence>